<evidence type="ECO:0000313" key="13">
    <source>
        <dbReference type="EMBL" id="PUZ55888.1"/>
    </source>
</evidence>
<dbReference type="Pfam" id="PF19055">
    <property type="entry name" value="ABC2_membrane_7"/>
    <property type="match status" value="1"/>
</dbReference>
<dbReference type="CDD" id="cd03232">
    <property type="entry name" value="ABCG_PDR_domain2"/>
    <property type="match status" value="1"/>
</dbReference>
<feature type="transmembrane region" description="Helical" evidence="11">
    <location>
        <begin position="1349"/>
        <end position="1370"/>
    </location>
</feature>
<dbReference type="PANTHER" id="PTHR48040">
    <property type="entry name" value="PLEIOTROPIC DRUG RESISTANCE PROTEIN 1-LIKE ISOFORM X1"/>
    <property type="match status" value="1"/>
</dbReference>
<feature type="transmembrane region" description="Helical" evidence="11">
    <location>
        <begin position="619"/>
        <end position="641"/>
    </location>
</feature>
<keyword evidence="14" id="KW-1185">Reference proteome</keyword>
<name>A0A2T7DJX3_9POAL</name>
<keyword evidence="4 11" id="KW-0812">Transmembrane</keyword>
<evidence type="ECO:0000256" key="1">
    <source>
        <dbReference type="ARBA" id="ARBA00004141"/>
    </source>
</evidence>
<keyword evidence="7" id="KW-0067">ATP-binding</keyword>
<dbReference type="GO" id="GO:0005524">
    <property type="term" value="F:ATP binding"/>
    <property type="evidence" value="ECO:0007669"/>
    <property type="project" value="UniProtKB-KW"/>
</dbReference>
<evidence type="ECO:0000256" key="4">
    <source>
        <dbReference type="ARBA" id="ARBA00022692"/>
    </source>
</evidence>
<dbReference type="InterPro" id="IPR027417">
    <property type="entry name" value="P-loop_NTPase"/>
</dbReference>
<feature type="domain" description="ABC transporter" evidence="12">
    <location>
        <begin position="160"/>
        <end position="439"/>
    </location>
</feature>
<evidence type="ECO:0000256" key="5">
    <source>
        <dbReference type="ARBA" id="ARBA00022737"/>
    </source>
</evidence>
<evidence type="ECO:0000256" key="7">
    <source>
        <dbReference type="ARBA" id="ARBA00022840"/>
    </source>
</evidence>
<dbReference type="SUPFAM" id="SSF52540">
    <property type="entry name" value="P-loop containing nucleoside triphosphate hydrolases"/>
    <property type="match status" value="2"/>
</dbReference>
<comment type="function">
    <text evidence="10">May be a general defense protein.</text>
</comment>
<evidence type="ECO:0000256" key="11">
    <source>
        <dbReference type="SAM" id="Phobius"/>
    </source>
</evidence>
<feature type="transmembrane region" description="Helical" evidence="11">
    <location>
        <begin position="1321"/>
        <end position="1343"/>
    </location>
</feature>
<feature type="domain" description="ABC transporter" evidence="12">
    <location>
        <begin position="862"/>
        <end position="1114"/>
    </location>
</feature>
<feature type="transmembrane region" description="Helical" evidence="11">
    <location>
        <begin position="568"/>
        <end position="599"/>
    </location>
</feature>
<dbReference type="InterPro" id="IPR029481">
    <property type="entry name" value="ABC_trans_N"/>
</dbReference>
<dbReference type="InterPro" id="IPR034003">
    <property type="entry name" value="ABCG_PDR_2"/>
</dbReference>
<accession>A0A2T7DJX3</accession>
<dbReference type="Pfam" id="PF00005">
    <property type="entry name" value="ABC_tran"/>
    <property type="match status" value="2"/>
</dbReference>
<dbReference type="SMART" id="SM00382">
    <property type="entry name" value="AAA"/>
    <property type="match status" value="2"/>
</dbReference>
<dbReference type="Proteomes" id="UP000244336">
    <property type="component" value="Chromosome 5"/>
</dbReference>
<protein>
    <recommendedName>
        <fullName evidence="12">ABC transporter domain-containing protein</fullName>
    </recommendedName>
</protein>
<dbReference type="Gramene" id="PUZ55888">
    <property type="protein sequence ID" value="PUZ55888"/>
    <property type="gene ID" value="GQ55_5G248100"/>
</dbReference>
<comment type="subcellular location">
    <subcellularLocation>
        <location evidence="1">Membrane</location>
        <topology evidence="1">Multi-pass membrane protein</topology>
    </subcellularLocation>
</comment>
<dbReference type="PROSITE" id="PS50893">
    <property type="entry name" value="ABC_TRANSPORTER_2"/>
    <property type="match status" value="2"/>
</dbReference>
<dbReference type="PANTHER" id="PTHR48040:SF35">
    <property type="entry name" value="ABC TRANSPORTER G FAMILY MEMBER 39-LIKE"/>
    <property type="match status" value="1"/>
</dbReference>
<feature type="transmembrane region" description="Helical" evidence="11">
    <location>
        <begin position="653"/>
        <end position="672"/>
    </location>
</feature>
<evidence type="ECO:0000259" key="12">
    <source>
        <dbReference type="PROSITE" id="PS50893"/>
    </source>
</evidence>
<evidence type="ECO:0000313" key="14">
    <source>
        <dbReference type="Proteomes" id="UP000244336"/>
    </source>
</evidence>
<feature type="transmembrane region" description="Helical" evidence="11">
    <location>
        <begin position="764"/>
        <end position="790"/>
    </location>
</feature>
<evidence type="ECO:0000256" key="8">
    <source>
        <dbReference type="ARBA" id="ARBA00022989"/>
    </source>
</evidence>
<comment type="similarity">
    <text evidence="2">Belongs to the ABC transporter superfamily. ABCG family. PDR (TC 3.A.1.205) subfamily.</text>
</comment>
<dbReference type="Pfam" id="PF01061">
    <property type="entry name" value="ABC2_membrane"/>
    <property type="match status" value="2"/>
</dbReference>
<keyword evidence="6" id="KW-0547">Nucleotide-binding</keyword>
<reference evidence="13 14" key="1">
    <citation type="submission" date="2018-04" db="EMBL/GenBank/DDBJ databases">
        <title>WGS assembly of Panicum hallii var. hallii HAL2.</title>
        <authorList>
            <person name="Lovell J."/>
            <person name="Jenkins J."/>
            <person name="Lowry D."/>
            <person name="Mamidi S."/>
            <person name="Sreedasyam A."/>
            <person name="Weng X."/>
            <person name="Barry K."/>
            <person name="Bonette J."/>
            <person name="Campitelli B."/>
            <person name="Daum C."/>
            <person name="Gordon S."/>
            <person name="Gould B."/>
            <person name="Lipzen A."/>
            <person name="MacQueen A."/>
            <person name="Palacio-Mejia J."/>
            <person name="Plott C."/>
            <person name="Shakirov E."/>
            <person name="Shu S."/>
            <person name="Yoshinaga Y."/>
            <person name="Zane M."/>
            <person name="Rokhsar D."/>
            <person name="Grimwood J."/>
            <person name="Schmutz J."/>
            <person name="Juenger T."/>
        </authorList>
    </citation>
    <scope>NUCLEOTIDE SEQUENCE [LARGE SCALE GENOMIC DNA]</scope>
    <source>
        <strain evidence="14">cv. HAL2</strain>
    </source>
</reference>
<feature type="transmembrane region" description="Helical" evidence="11">
    <location>
        <begin position="1208"/>
        <end position="1226"/>
    </location>
</feature>
<dbReference type="InterPro" id="IPR003593">
    <property type="entry name" value="AAA+_ATPase"/>
</dbReference>
<evidence type="ECO:0000256" key="10">
    <source>
        <dbReference type="ARBA" id="ARBA00037747"/>
    </source>
</evidence>
<feature type="transmembrane region" description="Helical" evidence="11">
    <location>
        <begin position="1238"/>
        <end position="1258"/>
    </location>
</feature>
<dbReference type="EMBL" id="CM009753">
    <property type="protein sequence ID" value="PUZ55888.1"/>
    <property type="molecule type" value="Genomic_DNA"/>
</dbReference>
<feature type="transmembrane region" description="Helical" evidence="11">
    <location>
        <begin position="1428"/>
        <end position="1452"/>
    </location>
</feature>
<dbReference type="OrthoDB" id="66620at2759"/>
<evidence type="ECO:0000256" key="6">
    <source>
        <dbReference type="ARBA" id="ARBA00022741"/>
    </source>
</evidence>
<dbReference type="GO" id="GO:0140359">
    <property type="term" value="F:ABC-type transporter activity"/>
    <property type="evidence" value="ECO:0007669"/>
    <property type="project" value="InterPro"/>
</dbReference>
<feature type="transmembrane region" description="Helical" evidence="11">
    <location>
        <begin position="1382"/>
        <end position="1402"/>
    </location>
</feature>
<organism evidence="13 14">
    <name type="scientific">Panicum hallii var. hallii</name>
    <dbReference type="NCBI Taxonomy" id="1504633"/>
    <lineage>
        <taxon>Eukaryota</taxon>
        <taxon>Viridiplantae</taxon>
        <taxon>Streptophyta</taxon>
        <taxon>Embryophyta</taxon>
        <taxon>Tracheophyta</taxon>
        <taxon>Spermatophyta</taxon>
        <taxon>Magnoliopsida</taxon>
        <taxon>Liliopsida</taxon>
        <taxon>Poales</taxon>
        <taxon>Poaceae</taxon>
        <taxon>PACMAD clade</taxon>
        <taxon>Panicoideae</taxon>
        <taxon>Panicodae</taxon>
        <taxon>Paniceae</taxon>
        <taxon>Panicinae</taxon>
        <taxon>Panicum</taxon>
        <taxon>Panicum sect. Panicum</taxon>
    </lineage>
</organism>
<dbReference type="FunFam" id="3.40.50.300:FF:000179">
    <property type="entry name" value="ABC transporter G family member 34"/>
    <property type="match status" value="1"/>
</dbReference>
<evidence type="ECO:0000256" key="3">
    <source>
        <dbReference type="ARBA" id="ARBA00022448"/>
    </source>
</evidence>
<evidence type="ECO:0000256" key="2">
    <source>
        <dbReference type="ARBA" id="ARBA00006012"/>
    </source>
</evidence>
<dbReference type="InterPro" id="IPR013581">
    <property type="entry name" value="PDR_assoc"/>
</dbReference>
<dbReference type="GO" id="GO:0016887">
    <property type="term" value="F:ATP hydrolysis activity"/>
    <property type="evidence" value="ECO:0007669"/>
    <property type="project" value="InterPro"/>
</dbReference>
<sequence>MDAAAEIQKVASMRLDSGSRSGSSAWWRAPDAFSRSSSRRGNEDDEEALRWAALERLPTCDRVRRAILPLGAGGEGGEAGAHQMVDVLGLGPAERRALLERLVRVADEDNERFLLKLKERVERVGIDMPTIEVRFEHLKAEAEVRVGTSGLPTVLNSITNKLEEVASALQVRRSRKQAMPILHDVSGIVKPRRMTLLLGPPGSGKTTLLLALAGRLDKDLKVSGKVTYNGHGMDEFVPERTAAYISQHDLHIGEMTVRETLEFSARCQGVGSRFDMLTELSRREKVGNIKPDADIDAFMKACAVRGQEANVISDYILKILGLEICADTMVGDEMLRGISGGQRKRVTTGEMLVGPANALFMDEISTGLDSSTTFQIIKSLRQAIHILGGTALISLLQPAPETYDLFDDIILLSDGQIVYQGPRESVLEFFLALGFKCPERKGVADFLQEVTSRKDQKQYWARHDKPYQYVSVKDFACAFQSFHAGRAVANELAVPFDKRKNHPAALTTSRYGVSARELLKANVDREILLMKRNSFVYIFRTLQMMMVSTMAMTLFFRTKMHRDSVTDGGIYLGALFFAVMMIMFNGLSELALTIIKLPVFFKQRDLLFFPAWAYTIPTWVLKIPISFVEVGGFVFMAYYVIGFDPNVGRFFKQYLLLLAVNQMAASLFRFVGGAARNMIVANVFGSFMLLIFMVLGGYILVRDKVKKWWIWGYWISPLMYAQNAISVNEMLGHSWNKILNSSVSNETLGVQSLRSRGVFPEAKWYWIGLGALLGFVMLFNCLFTLALAYLKPYGKSHPSISEEELKEKYANLNGNALAEDSLALGSTHRATVGITGSGSATAENHSCTTQRGMVLPFAPLSLAFNDIKYFVDMPQEMKTHGVVEDRLELLKGVSGSFRPGVLTALMGVSGAGKTTLMDVLAGRKTNGYIEGNISISGYPKKQETFARVSGYCEQNDIHSPQVTVYESLLFSAWLRLPMDVDSNTRKMFIEEVMELVELKPLRNALVGLPGVNGLSTEQRKRLTIAVELVANPSIIFMDEPTSGLDARAAAIVMRTVRNTVDTGRTVVCTIHQPSIDIFEAFDELFLMKRGGEEIYVGPLGHHSSELIKYFEGIQGVRKIKDGYNPATWMLEVTTVSQEQTLGVDFSDLYKKSELYQRNKALIQELSEPQAGSSDLHFSNRYSQSFFMQCLACLWKQNLSYWRNPAYNAVRLFFTTIIALIFGTIFWDLGGKMGQSQDLFNAMGSMYAAVMFLGVLNATSVQPVVSVERTVFYRERAAGMYSALPYAFGQVTIELPYTLAQATVYGIIVYSMIGFEWTATKFFWYLFFMYFTFLYFTFYGMMAVGLTPSYHVASIVSSAFYGIWNLFSGFIIPRPKVPVWWRWYCWACPVAWTLYGLVVSQFGDIATPMDDGVPVNVFVENYFGFKHSWLGLVAAMVVAFTVFFAFLFGFAIMKLNFQRR</sequence>
<keyword evidence="8 11" id="KW-1133">Transmembrane helix</keyword>
<dbReference type="InterPro" id="IPR043926">
    <property type="entry name" value="ABCG_dom"/>
</dbReference>
<dbReference type="CDD" id="cd03233">
    <property type="entry name" value="ABCG_PDR_domain1"/>
    <property type="match status" value="1"/>
</dbReference>
<feature type="transmembrane region" description="Helical" evidence="11">
    <location>
        <begin position="678"/>
        <end position="701"/>
    </location>
</feature>
<dbReference type="STRING" id="1504633.A0A2T7DJX3"/>
<dbReference type="InterPro" id="IPR034001">
    <property type="entry name" value="ABCG_PDR_1"/>
</dbReference>
<dbReference type="FunFam" id="3.40.50.300:FF:000059">
    <property type="entry name" value="ABC transporter G family member 40"/>
    <property type="match status" value="1"/>
</dbReference>
<keyword evidence="3" id="KW-0813">Transport</keyword>
<proteinExistence type="inferred from homology"/>
<dbReference type="Pfam" id="PF08370">
    <property type="entry name" value="PDR_assoc"/>
    <property type="match status" value="1"/>
</dbReference>
<keyword evidence="9 11" id="KW-0472">Membrane</keyword>
<feature type="transmembrane region" description="Helical" evidence="11">
    <location>
        <begin position="535"/>
        <end position="556"/>
    </location>
</feature>
<evidence type="ECO:0000256" key="9">
    <source>
        <dbReference type="ARBA" id="ARBA00023136"/>
    </source>
</evidence>
<keyword evidence="5" id="KW-0677">Repeat</keyword>
<gene>
    <name evidence="13" type="ORF">GQ55_5G248100</name>
</gene>
<dbReference type="Pfam" id="PF14510">
    <property type="entry name" value="ABC_trans_N"/>
    <property type="match status" value="1"/>
</dbReference>
<feature type="transmembrane region" description="Helical" evidence="11">
    <location>
        <begin position="1294"/>
        <end position="1314"/>
    </location>
</feature>
<dbReference type="InterPro" id="IPR003439">
    <property type="entry name" value="ABC_transporter-like_ATP-bd"/>
</dbReference>
<dbReference type="InterPro" id="IPR013525">
    <property type="entry name" value="ABC2_TM"/>
</dbReference>
<dbReference type="GO" id="GO:0016020">
    <property type="term" value="C:membrane"/>
    <property type="evidence" value="ECO:0007669"/>
    <property type="project" value="UniProtKB-SubCell"/>
</dbReference>
<dbReference type="Gene3D" id="3.40.50.300">
    <property type="entry name" value="P-loop containing nucleotide triphosphate hydrolases"/>
    <property type="match status" value="2"/>
</dbReference>